<keyword evidence="16" id="KW-1185">Reference proteome</keyword>
<accession>D1B7H8</accession>
<reference evidence="15 16" key="1">
    <citation type="journal article" date="2009" name="Stand. Genomic Sci.">
        <title>Complete genome sequence of Thermanaerovibrio acidaminovorans type strain (Su883).</title>
        <authorList>
            <person name="Chovatia M."/>
            <person name="Sikorski J."/>
            <person name="Schroder M."/>
            <person name="Lapidus A."/>
            <person name="Nolan M."/>
            <person name="Tice H."/>
            <person name="Glavina Del Rio T."/>
            <person name="Copeland A."/>
            <person name="Cheng J.F."/>
            <person name="Lucas S."/>
            <person name="Chen F."/>
            <person name="Bruce D."/>
            <person name="Goodwin L."/>
            <person name="Pitluck S."/>
            <person name="Ivanova N."/>
            <person name="Mavromatis K."/>
            <person name="Ovchinnikova G."/>
            <person name="Pati A."/>
            <person name="Chen A."/>
            <person name="Palaniappan K."/>
            <person name="Land M."/>
            <person name="Hauser L."/>
            <person name="Chang Y.J."/>
            <person name="Jeffries C.D."/>
            <person name="Chain P."/>
            <person name="Saunders E."/>
            <person name="Detter J.C."/>
            <person name="Brettin T."/>
            <person name="Rohde M."/>
            <person name="Goker M."/>
            <person name="Spring S."/>
            <person name="Bristow J."/>
            <person name="Markowitz V."/>
            <person name="Hugenholtz P."/>
            <person name="Kyrpides N.C."/>
            <person name="Klenk H.P."/>
            <person name="Eisen J.A."/>
        </authorList>
    </citation>
    <scope>NUCLEOTIDE SEQUENCE [LARGE SCALE GENOMIC DNA]</scope>
    <source>
        <strain evidence="16">ATCC 49978 / DSM 6589 / Su883</strain>
    </source>
</reference>
<dbReference type="InterPro" id="IPR013785">
    <property type="entry name" value="Aldolase_TIM"/>
</dbReference>
<dbReference type="PANTHER" id="PTHR32179">
    <property type="entry name" value="NICOTINATE-NUCLEOTIDE PYROPHOSPHORYLASE [CARBOXYLATING]"/>
    <property type="match status" value="1"/>
</dbReference>
<dbReference type="GO" id="GO:0005737">
    <property type="term" value="C:cytoplasm"/>
    <property type="evidence" value="ECO:0007669"/>
    <property type="project" value="TreeGrafter"/>
</dbReference>
<dbReference type="OrthoDB" id="9770610at2"/>
<dbReference type="KEGG" id="tai:Taci_1755"/>
<evidence type="ECO:0000256" key="3">
    <source>
        <dbReference type="ARBA" id="ARBA00009400"/>
    </source>
</evidence>
<sequence length="282" mass="30149">MTHHWHLIDPIIDQALREDMPYGDVSAAAVLPEPAPAVALVTAKAPGVVAGLLVGARTFQRLDPDAQVELLARDGERVLPGRDVMRIRCDARALLSAERTALNLMQRMSGIATAVREFVDALRGYDTVVADTRKTAPGLRVLDKLAVLMGGGRNHRFGLSDGVMLKDNHIALAGGVAQAVHMARQRVSHTMTIEVEAKTLEQVEEAVNAGADIIMLDNMPPEVMARAVQIARGRAIIEASGNMTVQRALEAARLGVQVVSVGSVTHSARALDLSLNVISPGY</sequence>
<dbReference type="Pfam" id="PF01729">
    <property type="entry name" value="QRPTase_C"/>
    <property type="match status" value="1"/>
</dbReference>
<dbReference type="InterPro" id="IPR022412">
    <property type="entry name" value="Quinolinate_PRibosylTrfase_N"/>
</dbReference>
<evidence type="ECO:0000256" key="4">
    <source>
        <dbReference type="ARBA" id="ARBA00011218"/>
    </source>
</evidence>
<dbReference type="Gene3D" id="3.20.20.70">
    <property type="entry name" value="Aldolase class I"/>
    <property type="match status" value="1"/>
</dbReference>
<name>D1B7H8_THEAS</name>
<evidence type="ECO:0000256" key="2">
    <source>
        <dbReference type="ARBA" id="ARBA00004893"/>
    </source>
</evidence>
<dbReference type="InterPro" id="IPR037128">
    <property type="entry name" value="Quinolinate_PRibosylTase_N_sf"/>
</dbReference>
<keyword evidence="6" id="KW-0662">Pyridine nucleotide biosynthesis</keyword>
<comment type="subunit">
    <text evidence="4">Hexamer formed by 3 homodimers.</text>
</comment>
<dbReference type="InterPro" id="IPR002638">
    <property type="entry name" value="Quinolinate_PRibosylTrfase_C"/>
</dbReference>
<dbReference type="PIRSF" id="PIRSF006250">
    <property type="entry name" value="NadC_ModD"/>
    <property type="match status" value="1"/>
</dbReference>
<dbReference type="CDD" id="cd01572">
    <property type="entry name" value="QPRTase"/>
    <property type="match status" value="1"/>
</dbReference>
<feature type="domain" description="Quinolinate phosphoribosyl transferase N-terminal" evidence="14">
    <location>
        <begin position="24"/>
        <end position="109"/>
    </location>
</feature>
<comment type="catalytic activity">
    <reaction evidence="10">
        <text>nicotinate beta-D-ribonucleotide + CO2 + diphosphate = quinolinate + 5-phospho-alpha-D-ribose 1-diphosphate + 2 H(+)</text>
        <dbReference type="Rhea" id="RHEA:12733"/>
        <dbReference type="ChEBI" id="CHEBI:15378"/>
        <dbReference type="ChEBI" id="CHEBI:16526"/>
        <dbReference type="ChEBI" id="CHEBI:29959"/>
        <dbReference type="ChEBI" id="CHEBI:33019"/>
        <dbReference type="ChEBI" id="CHEBI:57502"/>
        <dbReference type="ChEBI" id="CHEBI:58017"/>
        <dbReference type="EC" id="2.4.2.19"/>
    </reaction>
</comment>
<dbReference type="STRING" id="525903.Taci_1755"/>
<gene>
    <name evidence="15" type="ordered locus">Taci_1755</name>
</gene>
<evidence type="ECO:0000259" key="14">
    <source>
        <dbReference type="Pfam" id="PF02749"/>
    </source>
</evidence>
<comment type="function">
    <text evidence="1">Involved in the catabolism of quinolinic acid (QA).</text>
</comment>
<dbReference type="AlphaFoldDB" id="D1B7H8"/>
<dbReference type="RefSeq" id="WP_012870478.1">
    <property type="nucleotide sequence ID" value="NC_013522.1"/>
</dbReference>
<proteinExistence type="inferred from homology"/>
<dbReference type="UniPathway" id="UPA00253">
    <property type="reaction ID" value="UER00331"/>
</dbReference>
<dbReference type="Pfam" id="PF02749">
    <property type="entry name" value="QRPTase_N"/>
    <property type="match status" value="1"/>
</dbReference>
<dbReference type="Proteomes" id="UP000002030">
    <property type="component" value="Chromosome"/>
</dbReference>
<evidence type="ECO:0000256" key="10">
    <source>
        <dbReference type="ARBA" id="ARBA00047445"/>
    </source>
</evidence>
<dbReference type="SUPFAM" id="SSF51690">
    <property type="entry name" value="Nicotinate/Quinolinate PRTase C-terminal domain-like"/>
    <property type="match status" value="1"/>
</dbReference>
<evidence type="ECO:0000256" key="8">
    <source>
        <dbReference type="ARBA" id="ARBA00022679"/>
    </source>
</evidence>
<organism evidence="15 16">
    <name type="scientific">Thermanaerovibrio acidaminovorans (strain ATCC 49978 / DSM 6589 / Su883)</name>
    <name type="common">Selenomonas acidaminovorans</name>
    <dbReference type="NCBI Taxonomy" id="525903"/>
    <lineage>
        <taxon>Bacteria</taxon>
        <taxon>Thermotogati</taxon>
        <taxon>Synergistota</taxon>
        <taxon>Synergistia</taxon>
        <taxon>Synergistales</taxon>
        <taxon>Synergistaceae</taxon>
        <taxon>Thermanaerovibrio</taxon>
    </lineage>
</organism>
<dbReference type="NCBIfam" id="TIGR00078">
    <property type="entry name" value="nadC"/>
    <property type="match status" value="1"/>
</dbReference>
<evidence type="ECO:0000259" key="13">
    <source>
        <dbReference type="Pfam" id="PF01729"/>
    </source>
</evidence>
<evidence type="ECO:0000256" key="9">
    <source>
        <dbReference type="ARBA" id="ARBA00033102"/>
    </source>
</evidence>
<keyword evidence="7 12" id="KW-0328">Glycosyltransferase</keyword>
<evidence type="ECO:0000256" key="1">
    <source>
        <dbReference type="ARBA" id="ARBA00003237"/>
    </source>
</evidence>
<dbReference type="eggNOG" id="COG0157">
    <property type="taxonomic scope" value="Bacteria"/>
</dbReference>
<dbReference type="FunFam" id="3.90.1170.20:FF:000001">
    <property type="entry name" value="Nicotinate-nucleotide diphosphorylase (Carboxylating)"/>
    <property type="match status" value="1"/>
</dbReference>
<protein>
    <recommendedName>
        <fullName evidence="11">Probable nicotinate-nucleotide pyrophosphorylase [carboxylating]</fullName>
        <ecNumber evidence="5">2.4.2.19</ecNumber>
    </recommendedName>
    <alternativeName>
        <fullName evidence="9">Quinolinate phosphoribosyltransferase [decarboxylating]</fullName>
    </alternativeName>
</protein>
<evidence type="ECO:0000256" key="7">
    <source>
        <dbReference type="ARBA" id="ARBA00022676"/>
    </source>
</evidence>
<dbReference type="InterPro" id="IPR036068">
    <property type="entry name" value="Nicotinate_pribotase-like_C"/>
</dbReference>
<dbReference type="GO" id="GO:0034213">
    <property type="term" value="P:quinolinate catabolic process"/>
    <property type="evidence" value="ECO:0007669"/>
    <property type="project" value="TreeGrafter"/>
</dbReference>
<dbReference type="GO" id="GO:0009435">
    <property type="term" value="P:NAD+ biosynthetic process"/>
    <property type="evidence" value="ECO:0007669"/>
    <property type="project" value="UniProtKB-UniPathway"/>
</dbReference>
<dbReference type="HOGENOM" id="CLU_039622_0_1_0"/>
<evidence type="ECO:0000256" key="11">
    <source>
        <dbReference type="ARBA" id="ARBA00069173"/>
    </source>
</evidence>
<dbReference type="InterPro" id="IPR004393">
    <property type="entry name" value="NadC"/>
</dbReference>
<dbReference type="InterPro" id="IPR027277">
    <property type="entry name" value="NadC/ModD"/>
</dbReference>
<comment type="pathway">
    <text evidence="2">Cofactor biosynthesis; NAD(+) biosynthesis; nicotinate D-ribonucleotide from quinolinate: step 1/1.</text>
</comment>
<dbReference type="FunFam" id="3.20.20.70:FF:000030">
    <property type="entry name" value="Nicotinate-nucleotide pyrophosphorylase, carboxylating"/>
    <property type="match status" value="1"/>
</dbReference>
<dbReference type="GO" id="GO:0004514">
    <property type="term" value="F:nicotinate-nucleotide diphosphorylase (carboxylating) activity"/>
    <property type="evidence" value="ECO:0007669"/>
    <property type="project" value="UniProtKB-EC"/>
</dbReference>
<evidence type="ECO:0000313" key="15">
    <source>
        <dbReference type="EMBL" id="ACZ19969.1"/>
    </source>
</evidence>
<evidence type="ECO:0000256" key="12">
    <source>
        <dbReference type="PIRNR" id="PIRNR006250"/>
    </source>
</evidence>
<dbReference type="SUPFAM" id="SSF54675">
    <property type="entry name" value="Nicotinate/Quinolinate PRTase N-terminal domain-like"/>
    <property type="match status" value="1"/>
</dbReference>
<dbReference type="EC" id="2.4.2.19" evidence="5"/>
<evidence type="ECO:0000256" key="6">
    <source>
        <dbReference type="ARBA" id="ARBA00022642"/>
    </source>
</evidence>
<dbReference type="PATRIC" id="fig|525903.6.peg.1743"/>
<dbReference type="PANTHER" id="PTHR32179:SF3">
    <property type="entry name" value="NICOTINATE-NUCLEOTIDE PYROPHOSPHORYLASE [CARBOXYLATING]"/>
    <property type="match status" value="1"/>
</dbReference>
<dbReference type="EMBL" id="CP001818">
    <property type="protein sequence ID" value="ACZ19969.1"/>
    <property type="molecule type" value="Genomic_DNA"/>
</dbReference>
<feature type="domain" description="Quinolinate phosphoribosyl transferase C-terminal" evidence="13">
    <location>
        <begin position="111"/>
        <end position="275"/>
    </location>
</feature>
<comment type="similarity">
    <text evidence="3 12">Belongs to the NadC/ModD family.</text>
</comment>
<dbReference type="EnsemblBacteria" id="ACZ19969">
    <property type="protein sequence ID" value="ACZ19969"/>
    <property type="gene ID" value="Taci_1755"/>
</dbReference>
<evidence type="ECO:0000256" key="5">
    <source>
        <dbReference type="ARBA" id="ARBA00011944"/>
    </source>
</evidence>
<evidence type="ECO:0000313" key="16">
    <source>
        <dbReference type="Proteomes" id="UP000002030"/>
    </source>
</evidence>
<dbReference type="Gene3D" id="3.90.1170.20">
    <property type="entry name" value="Quinolinate phosphoribosyl transferase, N-terminal domain"/>
    <property type="match status" value="1"/>
</dbReference>
<keyword evidence="8 12" id="KW-0808">Transferase</keyword>